<dbReference type="SUPFAM" id="SSF55729">
    <property type="entry name" value="Acyl-CoA N-acyltransferases (Nat)"/>
    <property type="match status" value="1"/>
</dbReference>
<keyword evidence="1 4" id="KW-0808">Transferase</keyword>
<dbReference type="Pfam" id="PF00583">
    <property type="entry name" value="Acetyltransf_1"/>
    <property type="match status" value="1"/>
</dbReference>
<dbReference type="EMBL" id="FQUO01000007">
    <property type="protein sequence ID" value="SHF34878.1"/>
    <property type="molecule type" value="Genomic_DNA"/>
</dbReference>
<sequence length="182" mass="20182">MHFRSRNPNLPPLTEAHMSHLQTPVNIRPIQPADNEALAQIIRKALEEFGANKPGTVYFNPTTDALFQLFQTPRARYFVAEDENGLLGGGGIFPTAGLPADTCELVKMYLKPEARGLGLGRTLIERSLEAAKEEGFSKVYLETMPELKNALVAYERLGFKYLDGPMGDSGHFGCGLWMLKEI</sequence>
<proteinExistence type="predicted"/>
<accession>A0A1M5AXA1</accession>
<dbReference type="InterPro" id="IPR050832">
    <property type="entry name" value="Bact_Acetyltransf"/>
</dbReference>
<dbReference type="InterPro" id="IPR016181">
    <property type="entry name" value="Acyl_CoA_acyltransferase"/>
</dbReference>
<dbReference type="InterPro" id="IPR000182">
    <property type="entry name" value="GNAT_dom"/>
</dbReference>
<feature type="domain" description="N-acetyltransferase" evidence="3">
    <location>
        <begin position="25"/>
        <end position="182"/>
    </location>
</feature>
<keyword evidence="5" id="KW-1185">Reference proteome</keyword>
<protein>
    <submittedName>
        <fullName evidence="4">Putative acetyltransferase</fullName>
    </submittedName>
</protein>
<evidence type="ECO:0000256" key="1">
    <source>
        <dbReference type="ARBA" id="ARBA00022679"/>
    </source>
</evidence>
<keyword evidence="2" id="KW-0012">Acyltransferase</keyword>
<evidence type="ECO:0000313" key="4">
    <source>
        <dbReference type="EMBL" id="SHF34878.1"/>
    </source>
</evidence>
<organism evidence="4 5">
    <name type="scientific">Cnuella takakiae</name>
    <dbReference type="NCBI Taxonomy" id="1302690"/>
    <lineage>
        <taxon>Bacteria</taxon>
        <taxon>Pseudomonadati</taxon>
        <taxon>Bacteroidota</taxon>
        <taxon>Chitinophagia</taxon>
        <taxon>Chitinophagales</taxon>
        <taxon>Chitinophagaceae</taxon>
        <taxon>Cnuella</taxon>
    </lineage>
</organism>
<dbReference type="Proteomes" id="UP000184368">
    <property type="component" value="Unassembled WGS sequence"/>
</dbReference>
<dbReference type="STRING" id="1302690.BUE76_16210"/>
<dbReference type="CDD" id="cd04301">
    <property type="entry name" value="NAT_SF"/>
    <property type="match status" value="1"/>
</dbReference>
<dbReference type="Gene3D" id="3.40.630.30">
    <property type="match status" value="1"/>
</dbReference>
<evidence type="ECO:0000256" key="2">
    <source>
        <dbReference type="ARBA" id="ARBA00023315"/>
    </source>
</evidence>
<dbReference type="PANTHER" id="PTHR43877">
    <property type="entry name" value="AMINOALKYLPHOSPHONATE N-ACETYLTRANSFERASE-RELATED-RELATED"/>
    <property type="match status" value="1"/>
</dbReference>
<gene>
    <name evidence="4" type="ORF">SAMN05444008_10744</name>
</gene>
<reference evidence="4 5" key="1">
    <citation type="submission" date="2016-11" db="EMBL/GenBank/DDBJ databases">
        <authorList>
            <person name="Jaros S."/>
            <person name="Januszkiewicz K."/>
            <person name="Wedrychowicz H."/>
        </authorList>
    </citation>
    <scope>NUCLEOTIDE SEQUENCE [LARGE SCALE GENOMIC DNA]</scope>
    <source>
        <strain evidence="4 5">DSM 26897</strain>
    </source>
</reference>
<evidence type="ECO:0000313" key="5">
    <source>
        <dbReference type="Proteomes" id="UP000184368"/>
    </source>
</evidence>
<evidence type="ECO:0000259" key="3">
    <source>
        <dbReference type="PROSITE" id="PS51186"/>
    </source>
</evidence>
<dbReference type="PROSITE" id="PS51186">
    <property type="entry name" value="GNAT"/>
    <property type="match status" value="1"/>
</dbReference>
<dbReference type="AlphaFoldDB" id="A0A1M5AXA1"/>
<dbReference type="GO" id="GO:0016747">
    <property type="term" value="F:acyltransferase activity, transferring groups other than amino-acyl groups"/>
    <property type="evidence" value="ECO:0007669"/>
    <property type="project" value="InterPro"/>
</dbReference>
<name>A0A1M5AXA1_9BACT</name>